<evidence type="ECO:0000313" key="2">
    <source>
        <dbReference type="EMBL" id="TFY51230.1"/>
    </source>
</evidence>
<organism evidence="2 3">
    <name type="scientific">Dentipellis fragilis</name>
    <dbReference type="NCBI Taxonomy" id="205917"/>
    <lineage>
        <taxon>Eukaryota</taxon>
        <taxon>Fungi</taxon>
        <taxon>Dikarya</taxon>
        <taxon>Basidiomycota</taxon>
        <taxon>Agaricomycotina</taxon>
        <taxon>Agaricomycetes</taxon>
        <taxon>Russulales</taxon>
        <taxon>Hericiaceae</taxon>
        <taxon>Dentipellis</taxon>
    </lineage>
</organism>
<name>A0A4Y9XMC6_9AGAM</name>
<dbReference type="AlphaFoldDB" id="A0A4Y9XMC6"/>
<evidence type="ECO:0000313" key="3">
    <source>
        <dbReference type="Proteomes" id="UP000298327"/>
    </source>
</evidence>
<feature type="compositionally biased region" description="Polar residues" evidence="1">
    <location>
        <begin position="192"/>
        <end position="207"/>
    </location>
</feature>
<keyword evidence="3" id="KW-1185">Reference proteome</keyword>
<feature type="compositionally biased region" description="Basic residues" evidence="1">
    <location>
        <begin position="107"/>
        <end position="125"/>
    </location>
</feature>
<protein>
    <submittedName>
        <fullName evidence="2">Uncharacterized protein</fullName>
    </submittedName>
</protein>
<comment type="caution">
    <text evidence="2">The sequence shown here is derived from an EMBL/GenBank/DDBJ whole genome shotgun (WGS) entry which is preliminary data.</text>
</comment>
<dbReference type="Proteomes" id="UP000298327">
    <property type="component" value="Unassembled WGS sequence"/>
</dbReference>
<dbReference type="EMBL" id="SEOQ01001573">
    <property type="protein sequence ID" value="TFY51230.1"/>
    <property type="molecule type" value="Genomic_DNA"/>
</dbReference>
<proteinExistence type="predicted"/>
<accession>A0A4Y9XMC6</accession>
<reference evidence="2 3" key="1">
    <citation type="submission" date="2019-02" db="EMBL/GenBank/DDBJ databases">
        <title>Genome sequencing of the rare red list fungi Dentipellis fragilis.</title>
        <authorList>
            <person name="Buettner E."/>
            <person name="Kellner H."/>
        </authorList>
    </citation>
    <scope>NUCLEOTIDE SEQUENCE [LARGE SCALE GENOMIC DNA]</scope>
    <source>
        <strain evidence="2 3">DSM 105465</strain>
    </source>
</reference>
<feature type="region of interest" description="Disordered" evidence="1">
    <location>
        <begin position="1"/>
        <end position="26"/>
    </location>
</feature>
<feature type="compositionally biased region" description="Pro residues" evidence="1">
    <location>
        <begin position="171"/>
        <end position="184"/>
    </location>
</feature>
<sequence length="369" mass="40709">MSPERHARPLYPRSVADAPAIPNAESKRQEICGGELKRRRQGRVFAAELAVAQKCSTTAERTSNRASRVVARHRLPGPPWPIRPTIEPMRADHGHLALRLHGRANRIRRLCRDPSHHRRRGRSRTRTTNADASDARTRPSRHVHPSPARVSTHPSHHRTVSRDPTAQPREPSLPPLPSTPPVPRDPSHHRTSPPSSVSGPRTASSQTSRPLIVHDMPCCAHLSSARSLPTTRPTIELYVYRQPSTHDCGPSATFRTKPAISRAGLWTVSLSTARTWRTSRRYSDRALKHVGRILTLAGPGPVRAFSYFNIALPPGAMKKLPEIQDERRLICTRRECNVSHDGGVSAPTALHATIRPVGVSAGLHVGIGV</sequence>
<evidence type="ECO:0000256" key="1">
    <source>
        <dbReference type="SAM" id="MobiDB-lite"/>
    </source>
</evidence>
<gene>
    <name evidence="2" type="ORF">EVG20_g11098</name>
</gene>
<feature type="region of interest" description="Disordered" evidence="1">
    <location>
        <begin position="107"/>
        <end position="207"/>
    </location>
</feature>